<dbReference type="OrthoDB" id="267465at2759"/>
<accession>A0A836L693</accession>
<dbReference type="KEGG" id="phet:94289069"/>
<feature type="region of interest" description="Disordered" evidence="1">
    <location>
        <begin position="1"/>
        <end position="41"/>
    </location>
</feature>
<feature type="region of interest" description="Disordered" evidence="1">
    <location>
        <begin position="555"/>
        <end position="605"/>
    </location>
</feature>
<feature type="compositionally biased region" description="Basic and acidic residues" evidence="1">
    <location>
        <begin position="808"/>
        <end position="824"/>
    </location>
</feature>
<sequence>MSRSSLASSTVSSCISVSSPTSSDAVPPVASSSLRTDGEATHATASATQCAFVRSPMGSNADAKTLSVLGGDVLPQASAVFEGLTDTAKTEAVMDAPSNVLEKLPRLEPLQRIKLEQRPGVSASASPTERIGGMMALQPVLLATAPLPLDDSGNQEATPLSSILTVSSSSEPFTKISDGSFSQHTGEGSPPTVALALSGKASNPLTPAVAASEERRSDTFGFSLGCVFSKESVFSSLSQPQETTKAAHIITADLAEGPTKGGRAFVENSSHTGVAGASLATCSSAAPSADQDDIFLPASQQQQLALHHMSISTPGESRVLAQLQALGSSEGGVSGDGAPVGREEAHAVPGEASITEPSFSLSSVLADTDASDSFQVRERVSIEASTTAGQLPTIQAEAVEKAACYGVLASSGTDDVRQSGVAGGLGGVKAAGLSVKRKRAKMPPASRKRCRSGSPAPNWQPHCAVQRSGSEKTATEEVGGVPMLSAQPESSLFLQEATESASVPCADQEACERPISIPTNALAFATLPAQASVCERPQEERILGLVQVSEEAQDMNASDCGGTGGGLPGSAQQHGLAEDFEGSQARSMPPNIGEHTEEAAASELPETETLAVPPLCLVKACTGIAEHRALAASLPVSTASFSISAPIAALKKAASTKNTRDARGAGVALRKETGSGTLTTEADATAALLCASPKPVLNLAGVNVQALLAESTDPPPLYTRRQRRTRRKSALAEDHPLFAEHRDLWEHDSAGRLFPRAPFASDADVLGSLTEWTDSPALVYAQLLWRYVPELFLSFTMHSTDATPYAKAEQEEGGDARVKEEKIE</sequence>
<comment type="caution">
    <text evidence="2">The sequence shown here is derived from an EMBL/GenBank/DDBJ whole genome shotgun (WGS) entry which is preliminary data.</text>
</comment>
<feature type="compositionally biased region" description="Low complexity" evidence="1">
    <location>
        <begin position="1"/>
        <end position="33"/>
    </location>
</feature>
<name>A0A836L693_9TRYP</name>
<gene>
    <name evidence="2" type="ORF">JKF63_02969</name>
</gene>
<evidence type="ECO:0000313" key="2">
    <source>
        <dbReference type="EMBL" id="KAG5498682.1"/>
    </source>
</evidence>
<proteinExistence type="predicted"/>
<dbReference type="RefSeq" id="XP_067755436.1">
    <property type="nucleotide sequence ID" value="XM_067898992.1"/>
</dbReference>
<keyword evidence="3" id="KW-1185">Reference proteome</keyword>
<feature type="compositionally biased region" description="Basic residues" evidence="1">
    <location>
        <begin position="436"/>
        <end position="451"/>
    </location>
</feature>
<protein>
    <submittedName>
        <fullName evidence="2">Uncharacterized protein</fullName>
    </submittedName>
</protein>
<reference evidence="2 3" key="1">
    <citation type="submission" date="2021-02" db="EMBL/GenBank/DDBJ databases">
        <title>Porcisia hertigi Genome sequencing and assembly.</title>
        <authorList>
            <person name="Almutairi H."/>
            <person name="Gatherer D."/>
        </authorList>
    </citation>
    <scope>NUCLEOTIDE SEQUENCE [LARGE SCALE GENOMIC DNA]</scope>
    <source>
        <strain evidence="2 3">C119</strain>
    </source>
</reference>
<dbReference type="Proteomes" id="UP000674318">
    <property type="component" value="Unassembled WGS sequence"/>
</dbReference>
<evidence type="ECO:0000256" key="1">
    <source>
        <dbReference type="SAM" id="MobiDB-lite"/>
    </source>
</evidence>
<dbReference type="EMBL" id="JAFJZO010000030">
    <property type="protein sequence ID" value="KAG5498682.1"/>
    <property type="molecule type" value="Genomic_DNA"/>
</dbReference>
<evidence type="ECO:0000313" key="3">
    <source>
        <dbReference type="Proteomes" id="UP000674318"/>
    </source>
</evidence>
<dbReference type="GeneID" id="94289069"/>
<feature type="region of interest" description="Disordered" evidence="1">
    <location>
        <begin position="436"/>
        <end position="470"/>
    </location>
</feature>
<dbReference type="AlphaFoldDB" id="A0A836L693"/>
<feature type="region of interest" description="Disordered" evidence="1">
    <location>
        <begin position="804"/>
        <end position="824"/>
    </location>
</feature>
<organism evidence="2 3">
    <name type="scientific">Porcisia hertigi</name>
    <dbReference type="NCBI Taxonomy" id="2761500"/>
    <lineage>
        <taxon>Eukaryota</taxon>
        <taxon>Discoba</taxon>
        <taxon>Euglenozoa</taxon>
        <taxon>Kinetoplastea</taxon>
        <taxon>Metakinetoplastina</taxon>
        <taxon>Trypanosomatida</taxon>
        <taxon>Trypanosomatidae</taxon>
        <taxon>Leishmaniinae</taxon>
        <taxon>Porcisia</taxon>
    </lineage>
</organism>